<accession>A0A1Y0I2F3</accession>
<evidence type="ECO:0000313" key="1">
    <source>
        <dbReference type="EMBL" id="ARU54581.1"/>
    </source>
</evidence>
<reference evidence="1 2" key="1">
    <citation type="submission" date="2017-05" db="EMBL/GenBank/DDBJ databases">
        <title>Genomic insights into alkan degradation activity of Oleiphilus messinensis.</title>
        <authorList>
            <person name="Kozyavkin S.A."/>
            <person name="Slesarev A.I."/>
            <person name="Golyshin P.N."/>
            <person name="Korzhenkov A."/>
            <person name="Golyshina O.N."/>
            <person name="Toshchakov S.V."/>
        </authorList>
    </citation>
    <scope>NUCLEOTIDE SEQUENCE [LARGE SCALE GENOMIC DNA]</scope>
    <source>
        <strain evidence="1 2">ME102</strain>
    </source>
</reference>
<dbReference type="OrthoDB" id="6365959at2"/>
<name>A0A1Y0I2F3_9GAMM</name>
<organism evidence="1 2">
    <name type="scientific">Oleiphilus messinensis</name>
    <dbReference type="NCBI Taxonomy" id="141451"/>
    <lineage>
        <taxon>Bacteria</taxon>
        <taxon>Pseudomonadati</taxon>
        <taxon>Pseudomonadota</taxon>
        <taxon>Gammaproteobacteria</taxon>
        <taxon>Oceanospirillales</taxon>
        <taxon>Oleiphilaceae</taxon>
        <taxon>Oleiphilus</taxon>
    </lineage>
</organism>
<dbReference type="KEGG" id="ome:OLMES_0477"/>
<dbReference type="AlphaFoldDB" id="A0A1Y0I2F3"/>
<keyword evidence="2" id="KW-1185">Reference proteome</keyword>
<sequence length="181" mass="20559">MKMRKSLIGNSVLVLALMVALSSCGIIGVASTATGVGVLHTELEKERFSDRLDDAAQAYLKDHANSPCTNDEDKVMPELLVYIKEQGKRHGVDRAIKRLNAIYEDETYSEDVRASALYHIAVIHFRKEYSNPRLGVHYLVKIHDEFPGEYQCIFEDTPWRREMIKKLHIPEDTLPAAAFQN</sequence>
<dbReference type="EMBL" id="CP021425">
    <property type="protein sequence ID" value="ARU54581.1"/>
    <property type="molecule type" value="Genomic_DNA"/>
</dbReference>
<dbReference type="Proteomes" id="UP000196027">
    <property type="component" value="Chromosome"/>
</dbReference>
<proteinExistence type="predicted"/>
<dbReference type="PROSITE" id="PS51257">
    <property type="entry name" value="PROKAR_LIPOPROTEIN"/>
    <property type="match status" value="1"/>
</dbReference>
<dbReference type="RefSeq" id="WP_157678113.1">
    <property type="nucleotide sequence ID" value="NZ_CP021425.1"/>
</dbReference>
<evidence type="ECO:0008006" key="3">
    <source>
        <dbReference type="Google" id="ProtNLM"/>
    </source>
</evidence>
<gene>
    <name evidence="1" type="ORF">OLMES_0477</name>
</gene>
<evidence type="ECO:0000313" key="2">
    <source>
        <dbReference type="Proteomes" id="UP000196027"/>
    </source>
</evidence>
<protein>
    <recommendedName>
        <fullName evidence="3">Lipoprotein</fullName>
    </recommendedName>
</protein>